<dbReference type="InterPro" id="IPR036291">
    <property type="entry name" value="NAD(P)-bd_dom_sf"/>
</dbReference>
<evidence type="ECO:0000259" key="3">
    <source>
        <dbReference type="Pfam" id="PF01408"/>
    </source>
</evidence>
<evidence type="ECO:0000313" key="5">
    <source>
        <dbReference type="EMBL" id="GAA2523141.1"/>
    </source>
</evidence>
<dbReference type="PANTHER" id="PTHR22604:SF105">
    <property type="entry name" value="TRANS-1,2-DIHYDROBENZENE-1,2-DIOL DEHYDROGENASE"/>
    <property type="match status" value="1"/>
</dbReference>
<feature type="domain" description="GFO/IDH/MocA-like oxidoreductase" evidence="4">
    <location>
        <begin position="137"/>
        <end position="257"/>
    </location>
</feature>
<evidence type="ECO:0000256" key="1">
    <source>
        <dbReference type="ARBA" id="ARBA00010928"/>
    </source>
</evidence>
<evidence type="ECO:0000259" key="4">
    <source>
        <dbReference type="Pfam" id="PF22725"/>
    </source>
</evidence>
<dbReference type="EMBL" id="BAAATM010000003">
    <property type="protein sequence ID" value="GAA2523141.1"/>
    <property type="molecule type" value="Genomic_DNA"/>
</dbReference>
<protein>
    <submittedName>
        <fullName evidence="5">Gfo/Idh/MocA family oxidoreductase</fullName>
    </submittedName>
</protein>
<reference evidence="5 6" key="1">
    <citation type="journal article" date="2019" name="Int. J. Syst. Evol. Microbiol.">
        <title>The Global Catalogue of Microorganisms (GCM) 10K type strain sequencing project: providing services to taxonomists for standard genome sequencing and annotation.</title>
        <authorList>
            <consortium name="The Broad Institute Genomics Platform"/>
            <consortium name="The Broad Institute Genome Sequencing Center for Infectious Disease"/>
            <person name="Wu L."/>
            <person name="Ma J."/>
        </authorList>
    </citation>
    <scope>NUCLEOTIDE SEQUENCE [LARGE SCALE GENOMIC DNA]</scope>
    <source>
        <strain evidence="5 6">JCM 6924</strain>
    </source>
</reference>
<dbReference type="InterPro" id="IPR050984">
    <property type="entry name" value="Gfo/Idh/MocA_domain"/>
</dbReference>
<dbReference type="Proteomes" id="UP001501095">
    <property type="component" value="Unassembled WGS sequence"/>
</dbReference>
<name>A0ABN3NI77_9ACTN</name>
<comment type="caution">
    <text evidence="5">The sequence shown here is derived from an EMBL/GenBank/DDBJ whole genome shotgun (WGS) entry which is preliminary data.</text>
</comment>
<accession>A0ABN3NI77</accession>
<dbReference type="RefSeq" id="WP_344535309.1">
    <property type="nucleotide sequence ID" value="NZ_BAAATM010000003.1"/>
</dbReference>
<organism evidence="5 6">
    <name type="scientific">Streptomyces levis</name>
    <dbReference type="NCBI Taxonomy" id="285566"/>
    <lineage>
        <taxon>Bacteria</taxon>
        <taxon>Bacillati</taxon>
        <taxon>Actinomycetota</taxon>
        <taxon>Actinomycetes</taxon>
        <taxon>Kitasatosporales</taxon>
        <taxon>Streptomycetaceae</taxon>
        <taxon>Streptomyces</taxon>
    </lineage>
</organism>
<dbReference type="SUPFAM" id="SSF51735">
    <property type="entry name" value="NAD(P)-binding Rossmann-fold domains"/>
    <property type="match status" value="1"/>
</dbReference>
<evidence type="ECO:0000256" key="2">
    <source>
        <dbReference type="ARBA" id="ARBA00023002"/>
    </source>
</evidence>
<dbReference type="InterPro" id="IPR055170">
    <property type="entry name" value="GFO_IDH_MocA-like_dom"/>
</dbReference>
<dbReference type="Pfam" id="PF01408">
    <property type="entry name" value="GFO_IDH_MocA"/>
    <property type="match status" value="1"/>
</dbReference>
<keyword evidence="6" id="KW-1185">Reference proteome</keyword>
<feature type="domain" description="Gfo/Idh/MocA-like oxidoreductase N-terminal" evidence="3">
    <location>
        <begin position="9"/>
        <end position="127"/>
    </location>
</feature>
<dbReference type="Pfam" id="PF22725">
    <property type="entry name" value="GFO_IDH_MocA_C3"/>
    <property type="match status" value="1"/>
</dbReference>
<dbReference type="Gene3D" id="3.40.50.720">
    <property type="entry name" value="NAD(P)-binding Rossmann-like Domain"/>
    <property type="match status" value="1"/>
</dbReference>
<dbReference type="SUPFAM" id="SSF55347">
    <property type="entry name" value="Glyceraldehyde-3-phosphate dehydrogenase-like, C-terminal domain"/>
    <property type="match status" value="1"/>
</dbReference>
<sequence>MSGRGREPLRIGVLGAARITERSLIAPARATGHRLVAVAARDRGRAEAFAAAHGVERVVSSYAELVADPEIDVVYNPLANGLHGPWNLAALAAGKHVLSEKPSASNAAEAAEVRAAAGRAGTVFMEAFHYLFHPVTRRLHELLASGELGELRHAEAMVAIAAPPRSDPRWSLPLAGGALMDLGCYSLHALRMLAPWAGGAPRLTSSRAGERAGAPGVDEWLDAGLEFPGGATGSARCHMAYEGLDMSIRIVGSRGEARAANFVLPQLDDRVVVRTAEGERTEHLGTRSSYTYQLEAFAARVRDGASLPLDADDAVTTMELIDACYRRAGFEPRPRTRV</sequence>
<keyword evidence="2" id="KW-0560">Oxidoreductase</keyword>
<evidence type="ECO:0000313" key="6">
    <source>
        <dbReference type="Proteomes" id="UP001501095"/>
    </source>
</evidence>
<comment type="similarity">
    <text evidence="1">Belongs to the Gfo/Idh/MocA family.</text>
</comment>
<proteinExistence type="inferred from homology"/>
<gene>
    <name evidence="5" type="ORF">GCM10010423_15310</name>
</gene>
<dbReference type="PANTHER" id="PTHR22604">
    <property type="entry name" value="OXIDOREDUCTASES"/>
    <property type="match status" value="1"/>
</dbReference>
<dbReference type="Gene3D" id="3.30.360.10">
    <property type="entry name" value="Dihydrodipicolinate Reductase, domain 2"/>
    <property type="match status" value="1"/>
</dbReference>
<dbReference type="InterPro" id="IPR000683">
    <property type="entry name" value="Gfo/Idh/MocA-like_OxRdtase_N"/>
</dbReference>